<keyword evidence="9 11" id="KW-0472">Membrane</keyword>
<dbReference type="Proteomes" id="UP000095728">
    <property type="component" value="Unassembled WGS sequence"/>
</dbReference>
<dbReference type="EMBL" id="LPNM01000011">
    <property type="protein sequence ID" value="OEJ80810.1"/>
    <property type="molecule type" value="Genomic_DNA"/>
</dbReference>
<dbReference type="GO" id="GO:0006621">
    <property type="term" value="P:protein retention in ER lumen"/>
    <property type="evidence" value="ECO:0007669"/>
    <property type="project" value="InterPro"/>
</dbReference>
<evidence type="ECO:0000256" key="11">
    <source>
        <dbReference type="SAM" id="Phobius"/>
    </source>
</evidence>
<feature type="transmembrane region" description="Helical" evidence="11">
    <location>
        <begin position="157"/>
        <end position="174"/>
    </location>
</feature>
<evidence type="ECO:0000256" key="6">
    <source>
        <dbReference type="ARBA" id="ARBA00022892"/>
    </source>
</evidence>
<gene>
    <name evidence="12" type="ORF">AWRI3579_g4203</name>
</gene>
<dbReference type="STRING" id="56408.A0A1E5R1P1"/>
<evidence type="ECO:0000256" key="10">
    <source>
        <dbReference type="ARBA" id="ARBA00023170"/>
    </source>
</evidence>
<feature type="transmembrane region" description="Helical" evidence="11">
    <location>
        <begin position="64"/>
        <end position="81"/>
    </location>
</feature>
<comment type="caution">
    <text evidence="12">The sequence shown here is derived from an EMBL/GenBank/DDBJ whole genome shotgun (WGS) entry which is preliminary data.</text>
</comment>
<evidence type="ECO:0000256" key="1">
    <source>
        <dbReference type="ARBA" id="ARBA00004477"/>
    </source>
</evidence>
<dbReference type="GO" id="GO:0015031">
    <property type="term" value="P:protein transport"/>
    <property type="evidence" value="ECO:0007669"/>
    <property type="project" value="UniProtKB-KW"/>
</dbReference>
<dbReference type="GO" id="GO:0016192">
    <property type="term" value="P:vesicle-mediated transport"/>
    <property type="evidence" value="ECO:0007669"/>
    <property type="project" value="UniProtKB-KW"/>
</dbReference>
<name>A0A1E5R1P1_9ASCO</name>
<keyword evidence="8 11" id="KW-1133">Transmembrane helix</keyword>
<feature type="transmembrane region" description="Helical" evidence="11">
    <location>
        <begin position="186"/>
        <end position="206"/>
    </location>
</feature>
<evidence type="ECO:0000313" key="12">
    <source>
        <dbReference type="EMBL" id="OEJ80810.1"/>
    </source>
</evidence>
<evidence type="ECO:0000256" key="4">
    <source>
        <dbReference type="ARBA" id="ARBA00022692"/>
    </source>
</evidence>
<dbReference type="InParanoid" id="A0A1E5R1P1"/>
<reference evidence="13" key="1">
    <citation type="journal article" date="2016" name="Genome Announc.">
        <title>Genome sequences of three species of Hanseniaspora isolated from spontaneous wine fermentations.</title>
        <authorList>
            <person name="Sternes P.R."/>
            <person name="Lee D."/>
            <person name="Kutyna D.R."/>
            <person name="Borneman A.R."/>
        </authorList>
    </citation>
    <scope>NUCLEOTIDE SEQUENCE [LARGE SCALE GENOMIC DNA]</scope>
    <source>
        <strain evidence="13">AWRI3579</strain>
    </source>
</reference>
<feature type="transmembrane region" description="Helical" evidence="11">
    <location>
        <begin position="102"/>
        <end position="120"/>
    </location>
</feature>
<keyword evidence="7" id="KW-0653">Protein transport</keyword>
<dbReference type="FunCoup" id="A0A1E5R1P1">
    <property type="interactions" value="373"/>
</dbReference>
<evidence type="ECO:0000256" key="2">
    <source>
        <dbReference type="ARBA" id="ARBA00010120"/>
    </source>
</evidence>
<feature type="transmembrane region" description="Helical" evidence="11">
    <location>
        <begin position="126"/>
        <end position="145"/>
    </location>
</feature>
<keyword evidence="3" id="KW-0813">Transport</keyword>
<accession>A0A1E5R1P1</accession>
<keyword evidence="5" id="KW-0256">Endoplasmic reticulum</keyword>
<dbReference type="GO" id="GO:0046923">
    <property type="term" value="F:ER retention sequence binding"/>
    <property type="evidence" value="ECO:0007669"/>
    <property type="project" value="InterPro"/>
</dbReference>
<dbReference type="GO" id="GO:0005789">
    <property type="term" value="C:endoplasmic reticulum membrane"/>
    <property type="evidence" value="ECO:0007669"/>
    <property type="project" value="UniProtKB-SubCell"/>
</dbReference>
<evidence type="ECO:0000256" key="3">
    <source>
        <dbReference type="ARBA" id="ARBA00022448"/>
    </source>
</evidence>
<dbReference type="OrthoDB" id="7694678at2759"/>
<keyword evidence="4 11" id="KW-0812">Transmembrane</keyword>
<sequence>MLNIFRVLGDFSHLASIMILIDTLRKTKNVDGISMKTQLCYAIVYITRYLDLLAFHYVSLYNTLFKLVFIGTSIYTIVLIQNCKVKNPIAFNDMIQKDSFPIKYLLASSTILALIFNYKFTFFQLLWSFSIWLESVCILPQLFMLSKAKKAATLTTHYIFFLGLYRLLYIPNWVWRFFTEERFEKISFFAGIIQTLLYSDFFYIYYKRVLKGKNFELPH</sequence>
<evidence type="ECO:0000256" key="7">
    <source>
        <dbReference type="ARBA" id="ARBA00022927"/>
    </source>
</evidence>
<dbReference type="Pfam" id="PF00810">
    <property type="entry name" value="ER_lumen_recept"/>
    <property type="match status" value="1"/>
</dbReference>
<keyword evidence="6" id="KW-0931">ER-Golgi transport</keyword>
<dbReference type="PANTHER" id="PTHR10585">
    <property type="entry name" value="ER LUMEN PROTEIN RETAINING RECEPTOR"/>
    <property type="match status" value="1"/>
</dbReference>
<keyword evidence="13" id="KW-1185">Reference proteome</keyword>
<evidence type="ECO:0000256" key="9">
    <source>
        <dbReference type="ARBA" id="ARBA00023136"/>
    </source>
</evidence>
<dbReference type="PRINTS" id="PR00660">
    <property type="entry name" value="ERLUMENR"/>
</dbReference>
<evidence type="ECO:0000256" key="5">
    <source>
        <dbReference type="ARBA" id="ARBA00022824"/>
    </source>
</evidence>
<organism evidence="12 13">
    <name type="scientific">Hanseniaspora osmophila</name>
    <dbReference type="NCBI Taxonomy" id="56408"/>
    <lineage>
        <taxon>Eukaryota</taxon>
        <taxon>Fungi</taxon>
        <taxon>Dikarya</taxon>
        <taxon>Ascomycota</taxon>
        <taxon>Saccharomycotina</taxon>
        <taxon>Saccharomycetes</taxon>
        <taxon>Saccharomycodales</taxon>
        <taxon>Saccharomycodaceae</taxon>
        <taxon>Hanseniaspora</taxon>
    </lineage>
</organism>
<protein>
    <submittedName>
        <fullName evidence="12">ER lumen protein-retaining receptor</fullName>
    </submittedName>
</protein>
<comment type="similarity">
    <text evidence="2">Belongs to the ERD2 family.</text>
</comment>
<dbReference type="InterPro" id="IPR000133">
    <property type="entry name" value="ER_ret_rcpt"/>
</dbReference>
<dbReference type="AlphaFoldDB" id="A0A1E5R1P1"/>
<keyword evidence="10 12" id="KW-0675">Receptor</keyword>
<proteinExistence type="inferred from homology"/>
<evidence type="ECO:0000256" key="8">
    <source>
        <dbReference type="ARBA" id="ARBA00022989"/>
    </source>
</evidence>
<comment type="subcellular location">
    <subcellularLocation>
        <location evidence="1">Endoplasmic reticulum membrane</location>
        <topology evidence="1">Multi-pass membrane protein</topology>
    </subcellularLocation>
</comment>
<evidence type="ECO:0000313" key="13">
    <source>
        <dbReference type="Proteomes" id="UP000095728"/>
    </source>
</evidence>